<evidence type="ECO:0000256" key="4">
    <source>
        <dbReference type="ARBA" id="ARBA00023288"/>
    </source>
</evidence>
<dbReference type="VEuPathDB" id="TriTrypDB:TcBrA4_0026610"/>
<keyword evidence="4 5" id="KW-0449">Lipoprotein</keyword>
<organism evidence="7">
    <name type="scientific">Trypanosoma cruzi</name>
    <dbReference type="NCBI Taxonomy" id="5693"/>
    <lineage>
        <taxon>Eukaryota</taxon>
        <taxon>Discoba</taxon>
        <taxon>Euglenozoa</taxon>
        <taxon>Kinetoplastea</taxon>
        <taxon>Metakinetoplastina</taxon>
        <taxon>Trypanosomatida</taxon>
        <taxon>Trypanosomatidae</taxon>
        <taxon>Trypanosoma</taxon>
        <taxon>Schizotrypanum</taxon>
    </lineage>
</organism>
<evidence type="ECO:0000256" key="1">
    <source>
        <dbReference type="ARBA" id="ARBA00004370"/>
    </source>
</evidence>
<dbReference type="EMBL" id="DQ768299">
    <property type="protein sequence ID" value="ABH07412.1"/>
    <property type="molecule type" value="Genomic_DNA"/>
</dbReference>
<dbReference type="VEuPathDB" id="TriTrypDB:TCDM_02633"/>
<reference evidence="7" key="1">
    <citation type="journal article" date="2008" name="J. Biol. Chem.">
        <title>Autophagy is involved in nutritional stress response and differentiation in Trypanosoma cruzi.</title>
        <authorList>
            <person name="Alvarez V.E."/>
            <person name="Kosec G."/>
            <person name="Sant'anna C."/>
            <person name="Turk V."/>
            <person name="Cazzulo J.J."/>
            <person name="Turk B."/>
        </authorList>
    </citation>
    <scope>NUCLEOTIDE SEQUENCE</scope>
    <source>
        <strain evidence="7">CL Brener</strain>
    </source>
</reference>
<evidence type="ECO:0000256" key="6">
    <source>
        <dbReference type="RuleBase" id="RU004384"/>
    </source>
</evidence>
<feature type="lipid moiety-binding region" description="Phosphatidylserine amidated glycine; alternate" evidence="5">
    <location>
        <position position="121"/>
    </location>
</feature>
<dbReference type="VEuPathDB" id="TriTrypDB:TcCL_Unassigned05820"/>
<protein>
    <recommendedName>
        <fullName evidence="6">Autophagy-related protein</fullName>
    </recommendedName>
</protein>
<dbReference type="VEuPathDB" id="TriTrypDB:TcCLB.508173.47"/>
<evidence type="ECO:0000256" key="3">
    <source>
        <dbReference type="ARBA" id="ARBA00023136"/>
    </source>
</evidence>
<keyword evidence="3" id="KW-0472">Membrane</keyword>
<dbReference type="VEuPathDB" id="TriTrypDB:BCY84_16372"/>
<dbReference type="SUPFAM" id="SSF54236">
    <property type="entry name" value="Ubiquitin-like"/>
    <property type="match status" value="1"/>
</dbReference>
<dbReference type="AlphaFoldDB" id="A6XG56"/>
<dbReference type="PANTHER" id="PTHR10969">
    <property type="entry name" value="MICROTUBULE-ASSOCIATED PROTEINS 1A/1B LIGHT CHAIN 3-RELATED"/>
    <property type="match status" value="1"/>
</dbReference>
<proteinExistence type="inferred from homology"/>
<dbReference type="VEuPathDB" id="TriTrypDB:TcG_06643"/>
<dbReference type="Pfam" id="PF02991">
    <property type="entry name" value="ATG8"/>
    <property type="match status" value="1"/>
</dbReference>
<keyword evidence="6" id="KW-0072">Autophagy</keyword>
<comment type="similarity">
    <text evidence="2 6">Belongs to the ATG8 family.</text>
</comment>
<comment type="subcellular location">
    <subcellularLocation>
        <location evidence="1">Membrane</location>
    </subcellularLocation>
</comment>
<dbReference type="InterPro" id="IPR029071">
    <property type="entry name" value="Ubiquitin-like_domsf"/>
</dbReference>
<evidence type="ECO:0000313" key="7">
    <source>
        <dbReference type="EMBL" id="ABH07412.1"/>
    </source>
</evidence>
<dbReference type="VEuPathDB" id="TriTrypDB:C3747_92g72"/>
<evidence type="ECO:0000256" key="2">
    <source>
        <dbReference type="ARBA" id="ARBA00007293"/>
    </source>
</evidence>
<dbReference type="InterPro" id="IPR004241">
    <property type="entry name" value="Atg8-like"/>
</dbReference>
<dbReference type="GO" id="GO:0006914">
    <property type="term" value="P:autophagy"/>
    <property type="evidence" value="ECO:0007669"/>
    <property type="project" value="UniProtKB-KW"/>
</dbReference>
<dbReference type="Gene3D" id="3.10.20.90">
    <property type="entry name" value="Phosphatidylinositol 3-kinase Catalytic Subunit, Chain A, domain 1"/>
    <property type="match status" value="1"/>
</dbReference>
<dbReference type="GO" id="GO:0016020">
    <property type="term" value="C:membrane"/>
    <property type="evidence" value="ECO:0007669"/>
    <property type="project" value="UniProtKB-SubCell"/>
</dbReference>
<evidence type="ECO:0000256" key="5">
    <source>
        <dbReference type="PIRSR" id="PIRSR604241-50"/>
    </source>
</evidence>
<dbReference type="SMR" id="A6XG56"/>
<dbReference type="VEuPathDB" id="TriTrypDB:TcCLB.510533.180"/>
<dbReference type="VEuPathDB" id="TriTrypDB:TcYC6_0045300"/>
<sequence>MAPKKLESKYKNTHTLEHRIAEAAKVRERHPDRLPIICEKVDDSDIGDLDKGKFLVPSDLTVGQFVLVLRKRVRVDADEAIFLFVNGAVPPTTAQMSDLYAHHKDEDGFLYIKYSGEATFGSWW</sequence>
<accession>A6XG56</accession>
<name>A6XG56_TRYCR</name>